<proteinExistence type="predicted"/>
<dbReference type="AlphaFoldDB" id="A0A420Y660"/>
<evidence type="ECO:0000313" key="1">
    <source>
        <dbReference type="EMBL" id="RKU43374.1"/>
    </source>
</evidence>
<gene>
    <name evidence="1" type="ORF">DL546_006652</name>
</gene>
<keyword evidence="2" id="KW-1185">Reference proteome</keyword>
<accession>A0A420Y660</accession>
<dbReference type="Proteomes" id="UP000275385">
    <property type="component" value="Unassembled WGS sequence"/>
</dbReference>
<organism evidence="1 2">
    <name type="scientific">Coniochaeta pulveracea</name>
    <dbReference type="NCBI Taxonomy" id="177199"/>
    <lineage>
        <taxon>Eukaryota</taxon>
        <taxon>Fungi</taxon>
        <taxon>Dikarya</taxon>
        <taxon>Ascomycota</taxon>
        <taxon>Pezizomycotina</taxon>
        <taxon>Sordariomycetes</taxon>
        <taxon>Sordariomycetidae</taxon>
        <taxon>Coniochaetales</taxon>
        <taxon>Coniochaetaceae</taxon>
        <taxon>Coniochaeta</taxon>
    </lineage>
</organism>
<sequence>MLLGIKAARDPKPISNGNALVCVNKREEAQLASLVPCIIPGSSTERIPGGLLLELSKVYALTWTECEAYFMARAPQFTCPYDGITAHTRFIAMSSDQSRSTNLVWPMHYAKA</sequence>
<dbReference type="EMBL" id="QVQW01000044">
    <property type="protein sequence ID" value="RKU43374.1"/>
    <property type="molecule type" value="Genomic_DNA"/>
</dbReference>
<name>A0A420Y660_9PEZI</name>
<comment type="caution">
    <text evidence="1">The sequence shown here is derived from an EMBL/GenBank/DDBJ whole genome shotgun (WGS) entry which is preliminary data.</text>
</comment>
<reference evidence="1 2" key="1">
    <citation type="submission" date="2018-08" db="EMBL/GenBank/DDBJ databases">
        <title>Draft genome of the lignicolous fungus Coniochaeta pulveracea.</title>
        <authorList>
            <person name="Borstlap C.J."/>
            <person name="De Witt R.N."/>
            <person name="Botha A."/>
            <person name="Volschenk H."/>
        </authorList>
    </citation>
    <scope>NUCLEOTIDE SEQUENCE [LARGE SCALE GENOMIC DNA]</scope>
    <source>
        <strain evidence="1 2">CAB683</strain>
    </source>
</reference>
<protein>
    <submittedName>
        <fullName evidence="1">Uncharacterized protein</fullName>
    </submittedName>
</protein>
<evidence type="ECO:0000313" key="2">
    <source>
        <dbReference type="Proteomes" id="UP000275385"/>
    </source>
</evidence>